<keyword evidence="1" id="KW-0433">Leucine-rich repeat</keyword>
<dbReference type="Gene3D" id="3.80.10.10">
    <property type="entry name" value="Ribonuclease Inhibitor"/>
    <property type="match status" value="2"/>
</dbReference>
<evidence type="ECO:0000313" key="4">
    <source>
        <dbReference type="EMBL" id="CAH1390425.1"/>
    </source>
</evidence>
<keyword evidence="3" id="KW-0732">Signal</keyword>
<dbReference type="InterPro" id="IPR032675">
    <property type="entry name" value="LRR_dom_sf"/>
</dbReference>
<dbReference type="Proteomes" id="UP001152798">
    <property type="component" value="Chromosome 1"/>
</dbReference>
<dbReference type="PANTHER" id="PTHR24366">
    <property type="entry name" value="IG(IMMUNOGLOBULIN) AND LRR(LEUCINE RICH REPEAT) DOMAINS"/>
    <property type="match status" value="1"/>
</dbReference>
<evidence type="ECO:0008006" key="6">
    <source>
        <dbReference type="Google" id="ProtNLM"/>
    </source>
</evidence>
<feature type="chain" id="PRO_5040369638" description="Connectin" evidence="3">
    <location>
        <begin position="21"/>
        <end position="408"/>
    </location>
</feature>
<accession>A0A9P0E3Y0</accession>
<feature type="signal peptide" evidence="3">
    <location>
        <begin position="1"/>
        <end position="20"/>
    </location>
</feature>
<dbReference type="InterPro" id="IPR001611">
    <property type="entry name" value="Leu-rich_rpt"/>
</dbReference>
<dbReference type="PROSITE" id="PS51450">
    <property type="entry name" value="LRR"/>
    <property type="match status" value="1"/>
</dbReference>
<evidence type="ECO:0000313" key="5">
    <source>
        <dbReference type="Proteomes" id="UP001152798"/>
    </source>
</evidence>
<dbReference type="Pfam" id="PF13855">
    <property type="entry name" value="LRR_8"/>
    <property type="match status" value="2"/>
</dbReference>
<dbReference type="OrthoDB" id="27267at2759"/>
<protein>
    <recommendedName>
        <fullName evidence="6">Connectin</fullName>
    </recommendedName>
</protein>
<evidence type="ECO:0000256" key="3">
    <source>
        <dbReference type="SAM" id="SignalP"/>
    </source>
</evidence>
<sequence length="408" mass="46341">MKGRLIFLLVVCFIISSVTGRTRTREDKRKKEDEKSKEPVKTDPLNICNLQSERHLNIYCYCDTPEWQNATDANCWLFNQGEPQTSQVWPAFKSQKHLTKLTFHIRVVSSLGYVPTKALRQLPHLKTVEIVYANIETVEPYAFANLTLLQDLALARNNIIHLKRFAISLLPDLKVITLGENKIAELQREVFVSLPSLRKLYMDRNNLSVIHDGAFSHLYSLEELELHGNQLTGLVALRRLDLSNNNLNMLGDGTFQEMPALEELLVEKNVLEFLNPGALRGINALTRLSLAGNKLTSLPVGLLDDKYHLRYLNLRENHLRTLTYANMAPVLQNMANSSSYLIIDAKCVVDWQNELQGIHDDQKIKYVPHIAAKRALHILIGRSLLSSHDQRFGIAPVAHRSLAFAIPS</sequence>
<evidence type="ECO:0000256" key="2">
    <source>
        <dbReference type="ARBA" id="ARBA00022737"/>
    </source>
</evidence>
<dbReference type="AlphaFoldDB" id="A0A9P0E3Y0"/>
<keyword evidence="5" id="KW-1185">Reference proteome</keyword>
<reference evidence="4" key="1">
    <citation type="submission" date="2022-01" db="EMBL/GenBank/DDBJ databases">
        <authorList>
            <person name="King R."/>
        </authorList>
    </citation>
    <scope>NUCLEOTIDE SEQUENCE</scope>
</reference>
<name>A0A9P0E3Y0_NEZVI</name>
<dbReference type="SMART" id="SM00369">
    <property type="entry name" value="LRR_TYP"/>
    <property type="match status" value="7"/>
</dbReference>
<keyword evidence="2" id="KW-0677">Repeat</keyword>
<evidence type="ECO:0000256" key="1">
    <source>
        <dbReference type="ARBA" id="ARBA00022614"/>
    </source>
</evidence>
<dbReference type="InterPro" id="IPR003591">
    <property type="entry name" value="Leu-rich_rpt_typical-subtyp"/>
</dbReference>
<dbReference type="EMBL" id="OV725077">
    <property type="protein sequence ID" value="CAH1390425.1"/>
    <property type="molecule type" value="Genomic_DNA"/>
</dbReference>
<proteinExistence type="predicted"/>
<organism evidence="4 5">
    <name type="scientific">Nezara viridula</name>
    <name type="common">Southern green stink bug</name>
    <name type="synonym">Cimex viridulus</name>
    <dbReference type="NCBI Taxonomy" id="85310"/>
    <lineage>
        <taxon>Eukaryota</taxon>
        <taxon>Metazoa</taxon>
        <taxon>Ecdysozoa</taxon>
        <taxon>Arthropoda</taxon>
        <taxon>Hexapoda</taxon>
        <taxon>Insecta</taxon>
        <taxon>Pterygota</taxon>
        <taxon>Neoptera</taxon>
        <taxon>Paraneoptera</taxon>
        <taxon>Hemiptera</taxon>
        <taxon>Heteroptera</taxon>
        <taxon>Panheteroptera</taxon>
        <taxon>Pentatomomorpha</taxon>
        <taxon>Pentatomoidea</taxon>
        <taxon>Pentatomidae</taxon>
        <taxon>Pentatominae</taxon>
        <taxon>Nezara</taxon>
    </lineage>
</organism>
<gene>
    <name evidence="4" type="ORF">NEZAVI_LOCUS1631</name>
</gene>
<dbReference type="PANTHER" id="PTHR24366:SF96">
    <property type="entry name" value="LEUCINE RICH REPEAT CONTAINING 53"/>
    <property type="match status" value="1"/>
</dbReference>
<dbReference type="SUPFAM" id="SSF52058">
    <property type="entry name" value="L domain-like"/>
    <property type="match status" value="1"/>
</dbReference>